<feature type="transmembrane region" description="Helical" evidence="5">
    <location>
        <begin position="83"/>
        <end position="104"/>
    </location>
</feature>
<comment type="caution">
    <text evidence="7">The sequence shown here is derived from an EMBL/GenBank/DDBJ whole genome shotgun (WGS) entry which is preliminary data.</text>
</comment>
<evidence type="ECO:0000256" key="3">
    <source>
        <dbReference type="ARBA" id="ARBA00022989"/>
    </source>
</evidence>
<feature type="transmembrane region" description="Helical" evidence="5">
    <location>
        <begin position="264"/>
        <end position="289"/>
    </location>
</feature>
<gene>
    <name evidence="7" type="primary">Acey_s0510.g2729</name>
    <name evidence="7" type="ORF">Y032_0510g2729</name>
</gene>
<evidence type="ECO:0000313" key="8">
    <source>
        <dbReference type="Proteomes" id="UP000024635"/>
    </source>
</evidence>
<dbReference type="InterPro" id="IPR019430">
    <property type="entry name" value="7TM_GPCR_serpentine_rcpt_Srx"/>
</dbReference>
<proteinExistence type="predicted"/>
<feature type="transmembrane region" description="Helical" evidence="5">
    <location>
        <begin position="124"/>
        <end position="145"/>
    </location>
</feature>
<evidence type="ECO:0000259" key="6">
    <source>
        <dbReference type="PROSITE" id="PS50262"/>
    </source>
</evidence>
<dbReference type="SUPFAM" id="SSF81321">
    <property type="entry name" value="Family A G protein-coupled receptor-like"/>
    <property type="match status" value="1"/>
</dbReference>
<organism evidence="7 8">
    <name type="scientific">Ancylostoma ceylanicum</name>
    <dbReference type="NCBI Taxonomy" id="53326"/>
    <lineage>
        <taxon>Eukaryota</taxon>
        <taxon>Metazoa</taxon>
        <taxon>Ecdysozoa</taxon>
        <taxon>Nematoda</taxon>
        <taxon>Chromadorea</taxon>
        <taxon>Rhabditida</taxon>
        <taxon>Rhabditina</taxon>
        <taxon>Rhabditomorpha</taxon>
        <taxon>Strongyloidea</taxon>
        <taxon>Ancylostomatidae</taxon>
        <taxon>Ancylostomatinae</taxon>
        <taxon>Ancylostoma</taxon>
    </lineage>
</organism>
<comment type="subcellular location">
    <subcellularLocation>
        <location evidence="1">Membrane</location>
    </subcellularLocation>
</comment>
<evidence type="ECO:0000256" key="2">
    <source>
        <dbReference type="ARBA" id="ARBA00022692"/>
    </source>
</evidence>
<feature type="transmembrane region" description="Helical" evidence="5">
    <location>
        <begin position="157"/>
        <end position="179"/>
    </location>
</feature>
<keyword evidence="2 5" id="KW-0812">Transmembrane</keyword>
<accession>A0A016WTE5</accession>
<dbReference type="InterPro" id="IPR017452">
    <property type="entry name" value="GPCR_Rhodpsn_7TM"/>
</dbReference>
<protein>
    <recommendedName>
        <fullName evidence="6">G-protein coupled receptors family 1 profile domain-containing protein</fullName>
    </recommendedName>
</protein>
<evidence type="ECO:0000256" key="4">
    <source>
        <dbReference type="ARBA" id="ARBA00023136"/>
    </source>
</evidence>
<feature type="transmembrane region" description="Helical" evidence="5">
    <location>
        <begin position="295"/>
        <end position="319"/>
    </location>
</feature>
<keyword evidence="3 5" id="KW-1133">Transmembrane helix</keyword>
<name>A0A016WTE5_9BILA</name>
<dbReference type="GO" id="GO:0016020">
    <property type="term" value="C:membrane"/>
    <property type="evidence" value="ECO:0007669"/>
    <property type="project" value="UniProtKB-SubCell"/>
</dbReference>
<dbReference type="OrthoDB" id="5817761at2759"/>
<evidence type="ECO:0000256" key="5">
    <source>
        <dbReference type="SAM" id="Phobius"/>
    </source>
</evidence>
<feature type="transmembrane region" description="Helical" evidence="5">
    <location>
        <begin position="51"/>
        <end position="71"/>
    </location>
</feature>
<evidence type="ECO:0000256" key="1">
    <source>
        <dbReference type="ARBA" id="ARBA00004370"/>
    </source>
</evidence>
<dbReference type="PANTHER" id="PTHR23017">
    <property type="entry name" value="SERPENTINE RECEPTOR, CLASS X"/>
    <property type="match status" value="1"/>
</dbReference>
<dbReference type="PROSITE" id="PS50262">
    <property type="entry name" value="G_PROTEIN_RECEP_F1_2"/>
    <property type="match status" value="1"/>
</dbReference>
<feature type="domain" description="G-protein coupled receptors family 1 profile" evidence="6">
    <location>
        <begin position="62"/>
        <end position="176"/>
    </location>
</feature>
<dbReference type="PANTHER" id="PTHR23017:SF3">
    <property type="entry name" value="G-PROTEIN COUPLED RECEPTORS FAMILY 1 PROFILE DOMAIN-CONTAINING PROTEIN"/>
    <property type="match status" value="1"/>
</dbReference>
<evidence type="ECO:0000313" key="7">
    <source>
        <dbReference type="EMBL" id="EYC42935.1"/>
    </source>
</evidence>
<dbReference type="Proteomes" id="UP000024635">
    <property type="component" value="Unassembled WGS sequence"/>
</dbReference>
<dbReference type="Gene3D" id="1.20.1070.10">
    <property type="entry name" value="Rhodopsin 7-helix transmembrane proteins"/>
    <property type="match status" value="1"/>
</dbReference>
<dbReference type="EMBL" id="JARK01000110">
    <property type="protein sequence ID" value="EYC42935.1"/>
    <property type="molecule type" value="Genomic_DNA"/>
</dbReference>
<keyword evidence="4 5" id="KW-0472">Membrane</keyword>
<sequence>MTVNELRHRLYCAILWMPGLLFNATNVSDDVLVEGAPVKESVVENLVEGGLILVVCVVGMLCNFLSFLVMVRHKSFRNSFGYLTAYHAFSNAAILLIFTVWAVPWTIFPIPDELQWTNLRVGQLSLFFVETAFHCSLCISVNRFVAITFPMKYRRIFTNNTTAIIVIFISTLSALYWSVYFINGCNFFFDHVYRIWTFGSEPCSVWLSFNIDMGYNVCLFVVVVVVDLVTLLQLRSMTKSILARKAVIDACQSSDLSRRQRKELLFFLQAFTNSLIYVFMLICFHLISRVVVTDFQLFLCTTFIWGLSHAGGGVVLIAFNPEIRRHITHMRDFTKSLHEPVTVTNVRNAPGTATARI</sequence>
<dbReference type="CDD" id="cd00637">
    <property type="entry name" value="7tm_classA_rhodopsin-like"/>
    <property type="match status" value="1"/>
</dbReference>
<keyword evidence="8" id="KW-1185">Reference proteome</keyword>
<reference evidence="8" key="1">
    <citation type="journal article" date="2015" name="Nat. Genet.">
        <title>The genome and transcriptome of the zoonotic hookworm Ancylostoma ceylanicum identify infection-specific gene families.</title>
        <authorList>
            <person name="Schwarz E.M."/>
            <person name="Hu Y."/>
            <person name="Antoshechkin I."/>
            <person name="Miller M.M."/>
            <person name="Sternberg P.W."/>
            <person name="Aroian R.V."/>
        </authorList>
    </citation>
    <scope>NUCLEOTIDE SEQUENCE</scope>
    <source>
        <strain evidence="8">HY135</strain>
    </source>
</reference>
<dbReference type="AlphaFoldDB" id="A0A016WTE5"/>
<feature type="transmembrane region" description="Helical" evidence="5">
    <location>
        <begin position="214"/>
        <end position="234"/>
    </location>
</feature>
<dbReference type="Pfam" id="PF10328">
    <property type="entry name" value="7TM_GPCR_Srx"/>
    <property type="match status" value="1"/>
</dbReference>